<feature type="transmembrane region" description="Helical" evidence="12">
    <location>
        <begin position="12"/>
        <end position="34"/>
    </location>
</feature>
<evidence type="ECO:0000256" key="12">
    <source>
        <dbReference type="SAM" id="Phobius"/>
    </source>
</evidence>
<evidence type="ECO:0000256" key="8">
    <source>
        <dbReference type="ARBA" id="ARBA00023049"/>
    </source>
</evidence>
<evidence type="ECO:0000313" key="14">
    <source>
        <dbReference type="EMBL" id="KTG10411.1"/>
    </source>
</evidence>
<dbReference type="RefSeq" id="WP_058581764.1">
    <property type="nucleotide sequence ID" value="NZ_LOPU01000018.1"/>
</dbReference>
<evidence type="ECO:0000256" key="2">
    <source>
        <dbReference type="ARBA" id="ARBA00022670"/>
    </source>
</evidence>
<dbReference type="AlphaFoldDB" id="A0A0W1RAL9"/>
<name>A0A0W1RAL9_9EURY</name>
<feature type="compositionally biased region" description="Basic and acidic residues" evidence="11">
    <location>
        <begin position="342"/>
        <end position="354"/>
    </location>
</feature>
<keyword evidence="9 12" id="KW-0472">Membrane</keyword>
<keyword evidence="6 10" id="KW-0862">Zinc</keyword>
<gene>
    <name evidence="14" type="ORF">AUR64_12670</name>
</gene>
<dbReference type="GO" id="GO:0006508">
    <property type="term" value="P:proteolysis"/>
    <property type="evidence" value="ECO:0007669"/>
    <property type="project" value="UniProtKB-KW"/>
</dbReference>
<keyword evidence="8 10" id="KW-0482">Metalloprotease</keyword>
<organism evidence="14 15">
    <name type="scientific">Haloprofundus marisrubri</name>
    <dbReference type="NCBI Taxonomy" id="1514971"/>
    <lineage>
        <taxon>Archaea</taxon>
        <taxon>Methanobacteriati</taxon>
        <taxon>Methanobacteriota</taxon>
        <taxon>Stenosarchaea group</taxon>
        <taxon>Halobacteria</taxon>
        <taxon>Halobacteriales</taxon>
        <taxon>Haloferacaceae</taxon>
        <taxon>Haloprofundus</taxon>
    </lineage>
</organism>
<proteinExistence type="inferred from homology"/>
<dbReference type="InterPro" id="IPR050083">
    <property type="entry name" value="HtpX_protease"/>
</dbReference>
<keyword evidence="2 10" id="KW-0645">Protease</keyword>
<protein>
    <recommendedName>
        <fullName evidence="13">Peptidase M48 domain-containing protein</fullName>
    </recommendedName>
</protein>
<dbReference type="EMBL" id="LOPU01000018">
    <property type="protein sequence ID" value="KTG10411.1"/>
    <property type="molecule type" value="Genomic_DNA"/>
</dbReference>
<sequence>MDHTDEPPTYGVGFDVVVATAVHLVFAGLLTYLLGRSVTLLFRGAPAVFADMQTLSLPFAVSALVVAVFLAAVGYRRVDAPPETVGETRTTGRAVELVAEAASRVNVTAPRVRVATTPVPNVVTVGSGPERTLVVTTKLLDTVDDGTLVSLVSRELHTTDTFARAIRLVRAYTVVPYALSAGRLRRARTHHRKLRGGEKRNENFAGYVYLSYLFAAVGCLLAGPFWAVEWWVVASLAQRRTVYADRVGALLTDTESVVAGLEASAEVALEQTGRDEGSDTPATRLTTLLPYVVDHDPPSPETEASTTVDWDRVDEIEREQGDDDPKSPDLPLESRLVSPHPPLEERVGRLYERA</sequence>
<dbReference type="PANTHER" id="PTHR43221:SF2">
    <property type="entry name" value="PROTEASE HTPX HOMOLOG"/>
    <property type="match status" value="1"/>
</dbReference>
<accession>A0A0W1RAL9</accession>
<keyword evidence="4" id="KW-0479">Metal-binding</keyword>
<dbReference type="Pfam" id="PF01435">
    <property type="entry name" value="Peptidase_M48"/>
    <property type="match status" value="1"/>
</dbReference>
<dbReference type="GO" id="GO:0046872">
    <property type="term" value="F:metal ion binding"/>
    <property type="evidence" value="ECO:0007669"/>
    <property type="project" value="UniProtKB-KW"/>
</dbReference>
<keyword evidence="5 10" id="KW-0378">Hydrolase</keyword>
<feature type="transmembrane region" description="Helical" evidence="12">
    <location>
        <begin position="55"/>
        <end position="75"/>
    </location>
</feature>
<comment type="cofactor">
    <cofactor evidence="10">
        <name>Zn(2+)</name>
        <dbReference type="ChEBI" id="CHEBI:29105"/>
    </cofactor>
    <text evidence="10">Binds 1 zinc ion per subunit.</text>
</comment>
<feature type="transmembrane region" description="Helical" evidence="12">
    <location>
        <begin position="204"/>
        <end position="227"/>
    </location>
</feature>
<dbReference type="InterPro" id="IPR001915">
    <property type="entry name" value="Peptidase_M48"/>
</dbReference>
<keyword evidence="1" id="KW-1003">Cell membrane</keyword>
<evidence type="ECO:0000256" key="5">
    <source>
        <dbReference type="ARBA" id="ARBA00022801"/>
    </source>
</evidence>
<feature type="domain" description="Peptidase M48" evidence="13">
    <location>
        <begin position="95"/>
        <end position="353"/>
    </location>
</feature>
<keyword evidence="7 12" id="KW-1133">Transmembrane helix</keyword>
<evidence type="ECO:0000256" key="7">
    <source>
        <dbReference type="ARBA" id="ARBA00022989"/>
    </source>
</evidence>
<keyword evidence="3 12" id="KW-0812">Transmembrane</keyword>
<comment type="similarity">
    <text evidence="10">Belongs to the peptidase M48 family.</text>
</comment>
<evidence type="ECO:0000256" key="6">
    <source>
        <dbReference type="ARBA" id="ARBA00022833"/>
    </source>
</evidence>
<dbReference type="PANTHER" id="PTHR43221">
    <property type="entry name" value="PROTEASE HTPX"/>
    <property type="match status" value="1"/>
</dbReference>
<dbReference type="Proteomes" id="UP000054387">
    <property type="component" value="Unassembled WGS sequence"/>
</dbReference>
<keyword evidence="15" id="KW-1185">Reference proteome</keyword>
<reference evidence="14 15" key="1">
    <citation type="submission" date="2015-12" db="EMBL/GenBank/DDBJ databases">
        <title>Haloprofundus marisrubri gen. nov., sp. nov., an extremely halophilic archaeon isolated from the Discovery deep brine-seawater interface in the Red Sea.</title>
        <authorList>
            <person name="Zhang G."/>
            <person name="Stingl U."/>
            <person name="Rashid M."/>
        </authorList>
    </citation>
    <scope>NUCLEOTIDE SEQUENCE [LARGE SCALE GENOMIC DNA]</scope>
    <source>
        <strain evidence="14 15">SB9</strain>
    </source>
</reference>
<evidence type="ECO:0000256" key="3">
    <source>
        <dbReference type="ARBA" id="ARBA00022692"/>
    </source>
</evidence>
<evidence type="ECO:0000259" key="13">
    <source>
        <dbReference type="Pfam" id="PF01435"/>
    </source>
</evidence>
<evidence type="ECO:0000256" key="1">
    <source>
        <dbReference type="ARBA" id="ARBA00022475"/>
    </source>
</evidence>
<feature type="region of interest" description="Disordered" evidence="11">
    <location>
        <begin position="290"/>
        <end position="354"/>
    </location>
</feature>
<evidence type="ECO:0000256" key="9">
    <source>
        <dbReference type="ARBA" id="ARBA00023136"/>
    </source>
</evidence>
<evidence type="ECO:0000313" key="15">
    <source>
        <dbReference type="Proteomes" id="UP000054387"/>
    </source>
</evidence>
<evidence type="ECO:0000256" key="4">
    <source>
        <dbReference type="ARBA" id="ARBA00022723"/>
    </source>
</evidence>
<evidence type="ECO:0000256" key="11">
    <source>
        <dbReference type="SAM" id="MobiDB-lite"/>
    </source>
</evidence>
<evidence type="ECO:0000256" key="10">
    <source>
        <dbReference type="RuleBase" id="RU003983"/>
    </source>
</evidence>
<dbReference type="Gene3D" id="3.30.2010.10">
    <property type="entry name" value="Metalloproteases ('zincins'), catalytic domain"/>
    <property type="match status" value="1"/>
</dbReference>
<feature type="compositionally biased region" description="Basic and acidic residues" evidence="11">
    <location>
        <begin position="309"/>
        <end position="327"/>
    </location>
</feature>
<comment type="caution">
    <text evidence="14">The sequence shown here is derived from an EMBL/GenBank/DDBJ whole genome shotgun (WGS) entry which is preliminary data.</text>
</comment>
<dbReference type="GO" id="GO:0004222">
    <property type="term" value="F:metalloendopeptidase activity"/>
    <property type="evidence" value="ECO:0007669"/>
    <property type="project" value="InterPro"/>
</dbReference>